<dbReference type="Gene3D" id="1.10.150.50">
    <property type="entry name" value="Transcription Factor, Ets-1"/>
    <property type="match status" value="1"/>
</dbReference>
<protein>
    <recommendedName>
        <fullName evidence="5">PH domain-containing protein</fullName>
    </recommendedName>
</protein>
<organism evidence="4">
    <name type="scientific">Heterosigma akashiwo</name>
    <name type="common">Chromophytic alga</name>
    <name type="synonym">Heterosigma carterae</name>
    <dbReference type="NCBI Taxonomy" id="2829"/>
    <lineage>
        <taxon>Eukaryota</taxon>
        <taxon>Sar</taxon>
        <taxon>Stramenopiles</taxon>
        <taxon>Ochrophyta</taxon>
        <taxon>Raphidophyceae</taxon>
        <taxon>Chattonellales</taxon>
        <taxon>Chattonellaceae</taxon>
        <taxon>Heterosigma</taxon>
    </lineage>
</organism>
<dbReference type="EMBL" id="HBIU01027837">
    <property type="protein sequence ID" value="CAE0634112.1"/>
    <property type="molecule type" value="Transcribed_RNA"/>
</dbReference>
<dbReference type="InterPro" id="IPR011993">
    <property type="entry name" value="PH-like_dom_sf"/>
</dbReference>
<evidence type="ECO:0000256" key="1">
    <source>
        <dbReference type="SAM" id="MobiDB-lite"/>
    </source>
</evidence>
<evidence type="ECO:0000259" key="2">
    <source>
        <dbReference type="PROSITE" id="PS50003"/>
    </source>
</evidence>
<feature type="domain" description="PH" evidence="2">
    <location>
        <begin position="37"/>
        <end position="172"/>
    </location>
</feature>
<reference evidence="4" key="1">
    <citation type="submission" date="2021-01" db="EMBL/GenBank/DDBJ databases">
        <authorList>
            <person name="Corre E."/>
            <person name="Pelletier E."/>
            <person name="Niang G."/>
            <person name="Scheremetjew M."/>
            <person name="Finn R."/>
            <person name="Kale V."/>
            <person name="Holt S."/>
            <person name="Cochrane G."/>
            <person name="Meng A."/>
            <person name="Brown T."/>
            <person name="Cohen L."/>
        </authorList>
    </citation>
    <scope>NUCLEOTIDE SEQUENCE</scope>
    <source>
        <strain evidence="4">CCMP3107</strain>
    </source>
</reference>
<proteinExistence type="predicted"/>
<feature type="region of interest" description="Disordered" evidence="1">
    <location>
        <begin position="178"/>
        <end position="200"/>
    </location>
</feature>
<evidence type="ECO:0000313" key="4">
    <source>
        <dbReference type="EMBL" id="CAE0634112.1"/>
    </source>
</evidence>
<evidence type="ECO:0000259" key="3">
    <source>
        <dbReference type="PROSITE" id="PS50105"/>
    </source>
</evidence>
<sequence length="467" mass="52295">MDESTLIDLVSHLSIRIGALSPGVSTDTIEDEAEIQDVLYEGWLYKRNAVGYSNWKKRWFMLAGPVLLWWRSPEARRVSPRHPLGLLNIIGGEIRRTKAFRWQILGVIQPKALESKAIPDMATDGKAALERESEEGTSVAKGQGDDLLDRELSATGPAEMEEWIGRLLLAMRGYAQPSSPQSASSEVGDCRPSAASQNGVQYSFGGDGEDEDLVPVVFSAAPRSVRAWLGSLGLSALWPTFKKKGYTDISHIRTFGLVDEDLDYLGITKKQHRHTLKKVVQAIYSPELEVKIESAVLIPGHAEEGKRSKEQPQLQIRARARHGLARSAARVPWAEVEAADADLRATLAGSPLLLRRFPKLPRFGRGTYERNTGQNKKKVVYLVKQDFLKSVKQYFDEVVPLLRGAEPYLSMLRGLFKLEYVDIYSQTDEEEDEYDDDEVDDAFVEQYLSGSLEAGQFSIRQQEKQTV</sequence>
<dbReference type="InterPro" id="IPR001660">
    <property type="entry name" value="SAM"/>
</dbReference>
<dbReference type="PROSITE" id="PS50105">
    <property type="entry name" value="SAM_DOMAIN"/>
    <property type="match status" value="1"/>
</dbReference>
<dbReference type="SUPFAM" id="SSF50729">
    <property type="entry name" value="PH domain-like"/>
    <property type="match status" value="1"/>
</dbReference>
<dbReference type="Pfam" id="PF00536">
    <property type="entry name" value="SAM_1"/>
    <property type="match status" value="1"/>
</dbReference>
<feature type="region of interest" description="Disordered" evidence="1">
    <location>
        <begin position="128"/>
        <end position="148"/>
    </location>
</feature>
<feature type="domain" description="SAM" evidence="3">
    <location>
        <begin position="220"/>
        <end position="286"/>
    </location>
</feature>
<dbReference type="InterPro" id="IPR013761">
    <property type="entry name" value="SAM/pointed_sf"/>
</dbReference>
<name>A0A7S4D7Y8_HETAK</name>
<dbReference type="SUPFAM" id="SSF47769">
    <property type="entry name" value="SAM/Pointed domain"/>
    <property type="match status" value="1"/>
</dbReference>
<dbReference type="CDD" id="cd00821">
    <property type="entry name" value="PH"/>
    <property type="match status" value="1"/>
</dbReference>
<dbReference type="PROSITE" id="PS50003">
    <property type="entry name" value="PH_DOMAIN"/>
    <property type="match status" value="1"/>
</dbReference>
<dbReference type="AlphaFoldDB" id="A0A7S4D7Y8"/>
<evidence type="ECO:0008006" key="5">
    <source>
        <dbReference type="Google" id="ProtNLM"/>
    </source>
</evidence>
<dbReference type="Gene3D" id="2.30.29.30">
    <property type="entry name" value="Pleckstrin-homology domain (PH domain)/Phosphotyrosine-binding domain (PTB)"/>
    <property type="match status" value="1"/>
</dbReference>
<dbReference type="Pfam" id="PF00169">
    <property type="entry name" value="PH"/>
    <property type="match status" value="1"/>
</dbReference>
<dbReference type="SMART" id="SM00233">
    <property type="entry name" value="PH"/>
    <property type="match status" value="1"/>
</dbReference>
<gene>
    <name evidence="4" type="ORF">HAKA00212_LOCUS12826</name>
</gene>
<dbReference type="InterPro" id="IPR001849">
    <property type="entry name" value="PH_domain"/>
</dbReference>
<accession>A0A7S4D7Y8</accession>